<dbReference type="PANTHER" id="PTHR43861">
    <property type="entry name" value="TRANS-ACONITATE 2-METHYLTRANSFERASE-RELATED"/>
    <property type="match status" value="1"/>
</dbReference>
<gene>
    <name evidence="1" type="ORF">MBAV_002161</name>
</gene>
<keyword evidence="1" id="KW-0489">Methyltransferase</keyword>
<dbReference type="Pfam" id="PF13489">
    <property type="entry name" value="Methyltransf_23"/>
    <property type="match status" value="1"/>
</dbReference>
<organism evidence="1 2">
    <name type="scientific">Candidatus Magnetobacterium bavaricum</name>
    <dbReference type="NCBI Taxonomy" id="29290"/>
    <lineage>
        <taxon>Bacteria</taxon>
        <taxon>Pseudomonadati</taxon>
        <taxon>Nitrospirota</taxon>
        <taxon>Thermodesulfovibrionia</taxon>
        <taxon>Thermodesulfovibrionales</taxon>
        <taxon>Candidatus Magnetobacteriaceae</taxon>
        <taxon>Candidatus Magnetobacterium</taxon>
    </lineage>
</organism>
<keyword evidence="1" id="KW-0808">Transferase</keyword>
<dbReference type="CDD" id="cd02440">
    <property type="entry name" value="AdoMet_MTases"/>
    <property type="match status" value="1"/>
</dbReference>
<comment type="caution">
    <text evidence="1">The sequence shown here is derived from an EMBL/GenBank/DDBJ whole genome shotgun (WGS) entry which is preliminary data.</text>
</comment>
<dbReference type="InterPro" id="IPR029063">
    <property type="entry name" value="SAM-dependent_MTases_sf"/>
</dbReference>
<dbReference type="SUPFAM" id="SSF53335">
    <property type="entry name" value="S-adenosyl-L-methionine-dependent methyltransferases"/>
    <property type="match status" value="1"/>
</dbReference>
<protein>
    <submittedName>
        <fullName evidence="1">Methyltransferase type 12</fullName>
    </submittedName>
</protein>
<dbReference type="GO" id="GO:0032259">
    <property type="term" value="P:methylation"/>
    <property type="evidence" value="ECO:0007669"/>
    <property type="project" value="UniProtKB-KW"/>
</dbReference>
<dbReference type="Gene3D" id="3.40.50.150">
    <property type="entry name" value="Vaccinia Virus protein VP39"/>
    <property type="match status" value="1"/>
</dbReference>
<proteinExistence type="predicted"/>
<dbReference type="AlphaFoldDB" id="A0A0F3GUN1"/>
<evidence type="ECO:0000313" key="1">
    <source>
        <dbReference type="EMBL" id="KJU85645.1"/>
    </source>
</evidence>
<accession>A0A0F3GUN1</accession>
<name>A0A0F3GUN1_9BACT</name>
<dbReference type="GO" id="GO:0008168">
    <property type="term" value="F:methyltransferase activity"/>
    <property type="evidence" value="ECO:0007669"/>
    <property type="project" value="UniProtKB-KW"/>
</dbReference>
<dbReference type="EMBL" id="LACI01000929">
    <property type="protein sequence ID" value="KJU85645.1"/>
    <property type="molecule type" value="Genomic_DNA"/>
</dbReference>
<dbReference type="Proteomes" id="UP000033423">
    <property type="component" value="Unassembled WGS sequence"/>
</dbReference>
<reference evidence="1 2" key="1">
    <citation type="submission" date="2015-02" db="EMBL/GenBank/DDBJ databases">
        <title>Single-cell genomics of uncultivated deep-branching MTB reveals a conserved set of magnetosome genes.</title>
        <authorList>
            <person name="Kolinko S."/>
            <person name="Richter M."/>
            <person name="Glockner F.O."/>
            <person name="Brachmann A."/>
            <person name="Schuler D."/>
        </authorList>
    </citation>
    <scope>NUCLEOTIDE SEQUENCE [LARGE SCALE GENOMIC DNA]</scope>
    <source>
        <strain evidence="1">TM-1</strain>
    </source>
</reference>
<keyword evidence="2" id="KW-1185">Reference proteome</keyword>
<feature type="non-terminal residue" evidence="1">
    <location>
        <position position="95"/>
    </location>
</feature>
<evidence type="ECO:0000313" key="2">
    <source>
        <dbReference type="Proteomes" id="UP000033423"/>
    </source>
</evidence>
<sequence length="95" mass="10687">MASHIKTVLDYGSGDGHFLDKFKHSDVLLYAVEANEKLIKKLESAGIIAYTDISRISCNFDVIRLNHVLEHLKNPKELLAVFHKLLKDDGELIIG</sequence>